<keyword evidence="6 15" id="KW-0862">Zinc</keyword>
<reference evidence="16 17" key="1">
    <citation type="submission" date="2019-07" db="EMBL/GenBank/DDBJ databases">
        <authorList>
            <person name="Kim J."/>
        </authorList>
    </citation>
    <scope>NUCLEOTIDE SEQUENCE [LARGE SCALE GENOMIC DNA]</scope>
    <source>
        <strain evidence="16 17">N4</strain>
    </source>
</reference>
<dbReference type="GO" id="GO:0008616">
    <property type="term" value="P:tRNA queuosine(34) biosynthetic process"/>
    <property type="evidence" value="ECO:0007669"/>
    <property type="project" value="UniProtKB-UniRule"/>
</dbReference>
<comment type="caution">
    <text evidence="16">The sequence shown here is derived from an EMBL/GenBank/DDBJ whole genome shotgun (WGS) entry which is preliminary data.</text>
</comment>
<evidence type="ECO:0000256" key="11">
    <source>
        <dbReference type="ARBA" id="ARBA00069440"/>
    </source>
</evidence>
<evidence type="ECO:0000256" key="2">
    <source>
        <dbReference type="ARBA" id="ARBA00022598"/>
    </source>
</evidence>
<dbReference type="SUPFAM" id="SSF52402">
    <property type="entry name" value="Adenine nucleotide alpha hydrolases-like"/>
    <property type="match status" value="1"/>
</dbReference>
<dbReference type="InterPro" id="IPR018317">
    <property type="entry name" value="QueC"/>
</dbReference>
<comment type="similarity">
    <text evidence="8 15">Belongs to the QueC family.</text>
</comment>
<dbReference type="PIRSF" id="PIRSF006293">
    <property type="entry name" value="ExsB"/>
    <property type="match status" value="1"/>
</dbReference>
<dbReference type="Pfam" id="PF06508">
    <property type="entry name" value="QueC"/>
    <property type="match status" value="1"/>
</dbReference>
<keyword evidence="4 15" id="KW-0547">Nucleotide-binding</keyword>
<organism evidence="16 17">
    <name type="scientific">Paenibacillus agilis</name>
    <dbReference type="NCBI Taxonomy" id="3020863"/>
    <lineage>
        <taxon>Bacteria</taxon>
        <taxon>Bacillati</taxon>
        <taxon>Bacillota</taxon>
        <taxon>Bacilli</taxon>
        <taxon>Bacillales</taxon>
        <taxon>Paenibacillaceae</taxon>
        <taxon>Paenibacillus</taxon>
    </lineage>
</organism>
<feature type="binding site" evidence="15">
    <location>
        <position position="195"/>
    </location>
    <ligand>
        <name>Zn(2+)</name>
        <dbReference type="ChEBI" id="CHEBI:29105"/>
    </ligand>
</feature>
<evidence type="ECO:0000313" key="16">
    <source>
        <dbReference type="EMBL" id="TVX85158.1"/>
    </source>
</evidence>
<keyword evidence="3 15" id="KW-0479">Metal-binding</keyword>
<evidence type="ECO:0000256" key="5">
    <source>
        <dbReference type="ARBA" id="ARBA00022785"/>
    </source>
</evidence>
<dbReference type="OrthoDB" id="9789567at2"/>
<feature type="binding site" evidence="15">
    <location>
        <position position="201"/>
    </location>
    <ligand>
        <name>Zn(2+)</name>
        <dbReference type="ChEBI" id="CHEBI:29105"/>
    </ligand>
</feature>
<evidence type="ECO:0000256" key="4">
    <source>
        <dbReference type="ARBA" id="ARBA00022741"/>
    </source>
</evidence>
<dbReference type="Proteomes" id="UP000318102">
    <property type="component" value="Unassembled WGS sequence"/>
</dbReference>
<keyword evidence="2 15" id="KW-0436">Ligase</keyword>
<sequence length="242" mass="26990">MKQDKAVVVFSGGQDSTTCLWWALQQFKEVKAISFDYGQRHHTELAHASRIAEELNIPHRILDMSLLNQLAPNALTRSDMEIEHEDGELPNTFVDGRNLLFISFAAVYAKQLGAKHLVVGVCETDFSGYPDCRDVFIKSLNVTLNLSMDTNFVIHTPLMWLDKAQTWRMADELGALDFVREKTVTCYEGLAGDGCGECPACKLRRAGLDAYLNERDQDQQCAIKQLGEKGSTTTVVSVEAGR</sequence>
<evidence type="ECO:0000256" key="6">
    <source>
        <dbReference type="ARBA" id="ARBA00022833"/>
    </source>
</evidence>
<evidence type="ECO:0000313" key="17">
    <source>
        <dbReference type="Proteomes" id="UP000318102"/>
    </source>
</evidence>
<proteinExistence type="inferred from homology"/>
<evidence type="ECO:0000256" key="12">
    <source>
        <dbReference type="ARBA" id="ARBA00076159"/>
    </source>
</evidence>
<evidence type="ECO:0000256" key="15">
    <source>
        <dbReference type="HAMAP-Rule" id="MF_01633"/>
    </source>
</evidence>
<evidence type="ECO:0000256" key="8">
    <source>
        <dbReference type="ARBA" id="ARBA00037993"/>
    </source>
</evidence>
<evidence type="ECO:0000256" key="9">
    <source>
        <dbReference type="ARBA" id="ARBA00039149"/>
    </source>
</evidence>
<dbReference type="UniPathway" id="UPA00391"/>
<comment type="function">
    <text evidence="15">Catalyzes the ATP-dependent conversion of 7-carboxy-7-deazaguanine (CDG) to 7-cyano-7-deazaguanine (preQ(0)).</text>
</comment>
<dbReference type="EC" id="6.3.4.20" evidence="9 15"/>
<feature type="binding site" evidence="15">
    <location>
        <position position="186"/>
    </location>
    <ligand>
        <name>Zn(2+)</name>
        <dbReference type="ChEBI" id="CHEBI:29105"/>
    </ligand>
</feature>
<dbReference type="NCBIfam" id="TIGR00364">
    <property type="entry name" value="7-cyano-7-deazaguanine synthase QueC"/>
    <property type="match status" value="1"/>
</dbReference>
<keyword evidence="7 15" id="KW-0067">ATP-binding</keyword>
<dbReference type="HAMAP" id="MF_01633">
    <property type="entry name" value="QueC"/>
    <property type="match status" value="1"/>
</dbReference>
<dbReference type="CDD" id="cd01995">
    <property type="entry name" value="QueC-like"/>
    <property type="match status" value="1"/>
</dbReference>
<comment type="catalytic activity">
    <reaction evidence="10 15">
        <text>7-carboxy-7-carbaguanine + NH4(+) + 2 ATP = 7-cyano-7-carbaguanine + 2 AMP + 2 diphosphate + 2 H(+)</text>
        <dbReference type="Rhea" id="RHEA:27982"/>
        <dbReference type="ChEBI" id="CHEBI:15378"/>
        <dbReference type="ChEBI" id="CHEBI:28938"/>
        <dbReference type="ChEBI" id="CHEBI:30616"/>
        <dbReference type="ChEBI" id="CHEBI:33019"/>
        <dbReference type="ChEBI" id="CHEBI:45075"/>
        <dbReference type="ChEBI" id="CHEBI:61036"/>
        <dbReference type="ChEBI" id="CHEBI:456215"/>
        <dbReference type="EC" id="6.3.4.20"/>
    </reaction>
</comment>
<feature type="binding site" evidence="15">
    <location>
        <begin position="10"/>
        <end position="20"/>
    </location>
    <ligand>
        <name>ATP</name>
        <dbReference type="ChEBI" id="CHEBI:30616"/>
    </ligand>
</feature>
<dbReference type="AlphaFoldDB" id="A0A559IBW1"/>
<dbReference type="EMBL" id="VNJK01000009">
    <property type="protein sequence ID" value="TVX85158.1"/>
    <property type="molecule type" value="Genomic_DNA"/>
</dbReference>
<dbReference type="Gene3D" id="3.40.50.620">
    <property type="entry name" value="HUPs"/>
    <property type="match status" value="1"/>
</dbReference>
<name>A0A559IBW1_9BACL</name>
<protein>
    <recommendedName>
        <fullName evidence="11 15">7-cyano-7-deazaguanine synthase</fullName>
        <ecNumber evidence="9 15">6.3.4.20</ecNumber>
    </recommendedName>
    <alternativeName>
        <fullName evidence="14 15">7-cyano-7-carbaguanine synthase</fullName>
    </alternativeName>
    <alternativeName>
        <fullName evidence="13 15">PreQ(0) synthase</fullName>
    </alternativeName>
    <alternativeName>
        <fullName evidence="12 15">Queuosine biosynthesis protein QueC</fullName>
    </alternativeName>
</protein>
<evidence type="ECO:0000256" key="10">
    <source>
        <dbReference type="ARBA" id="ARBA00047890"/>
    </source>
</evidence>
<dbReference type="GO" id="GO:0008270">
    <property type="term" value="F:zinc ion binding"/>
    <property type="evidence" value="ECO:0007669"/>
    <property type="project" value="UniProtKB-UniRule"/>
</dbReference>
<evidence type="ECO:0000256" key="13">
    <source>
        <dbReference type="ARBA" id="ARBA00080406"/>
    </source>
</evidence>
<comment type="subunit">
    <text evidence="15">Homodimer.</text>
</comment>
<dbReference type="PANTHER" id="PTHR42914">
    <property type="entry name" value="7-CYANO-7-DEAZAGUANINE SYNTHASE"/>
    <property type="match status" value="1"/>
</dbReference>
<accession>A0A559IBW1</accession>
<dbReference type="GO" id="GO:0016879">
    <property type="term" value="F:ligase activity, forming carbon-nitrogen bonds"/>
    <property type="evidence" value="ECO:0007669"/>
    <property type="project" value="UniProtKB-UniRule"/>
</dbReference>
<keyword evidence="17" id="KW-1185">Reference proteome</keyword>
<dbReference type="FunFam" id="3.40.50.620:FF:000017">
    <property type="entry name" value="7-cyano-7-deazaguanine synthase"/>
    <property type="match status" value="1"/>
</dbReference>
<dbReference type="InterPro" id="IPR014729">
    <property type="entry name" value="Rossmann-like_a/b/a_fold"/>
</dbReference>
<evidence type="ECO:0000256" key="1">
    <source>
        <dbReference type="ARBA" id="ARBA00005061"/>
    </source>
</evidence>
<evidence type="ECO:0000256" key="7">
    <source>
        <dbReference type="ARBA" id="ARBA00022840"/>
    </source>
</evidence>
<comment type="cofactor">
    <cofactor evidence="15">
        <name>Zn(2+)</name>
        <dbReference type="ChEBI" id="CHEBI:29105"/>
    </cofactor>
    <text evidence="15">Binds 1 zinc ion per subunit.</text>
</comment>
<keyword evidence="5 15" id="KW-0671">Queuosine biosynthesis</keyword>
<comment type="pathway">
    <text evidence="1 15">Purine metabolism; 7-cyano-7-deazaguanine biosynthesis.</text>
</comment>
<gene>
    <name evidence="15 16" type="primary">queC</name>
    <name evidence="16" type="ORF">FPZ44_25720</name>
</gene>
<evidence type="ECO:0000256" key="14">
    <source>
        <dbReference type="ARBA" id="ARBA00080941"/>
    </source>
</evidence>
<dbReference type="GO" id="GO:0005524">
    <property type="term" value="F:ATP binding"/>
    <property type="evidence" value="ECO:0007669"/>
    <property type="project" value="UniProtKB-UniRule"/>
</dbReference>
<dbReference type="PANTHER" id="PTHR42914:SF1">
    <property type="entry name" value="7-CYANO-7-DEAZAGUANINE SYNTHASE"/>
    <property type="match status" value="1"/>
</dbReference>
<evidence type="ECO:0000256" key="3">
    <source>
        <dbReference type="ARBA" id="ARBA00022723"/>
    </source>
</evidence>
<feature type="binding site" evidence="15">
    <location>
        <position position="198"/>
    </location>
    <ligand>
        <name>Zn(2+)</name>
        <dbReference type="ChEBI" id="CHEBI:29105"/>
    </ligand>
</feature>